<dbReference type="SUPFAM" id="SSF48403">
    <property type="entry name" value="Ankyrin repeat"/>
    <property type="match status" value="1"/>
</dbReference>
<keyword evidence="2" id="KW-1185">Reference proteome</keyword>
<dbReference type="EMBL" id="MU004234">
    <property type="protein sequence ID" value="KAF2669915.1"/>
    <property type="molecule type" value="Genomic_DNA"/>
</dbReference>
<dbReference type="AlphaFoldDB" id="A0A6A6UCD9"/>
<evidence type="ECO:0000313" key="2">
    <source>
        <dbReference type="Proteomes" id="UP000799302"/>
    </source>
</evidence>
<evidence type="ECO:0008006" key="3">
    <source>
        <dbReference type="Google" id="ProtNLM"/>
    </source>
</evidence>
<gene>
    <name evidence="1" type="ORF">BT63DRAFT_423890</name>
</gene>
<sequence>MDDISDYAETVIGDDLGLGGTFSTRSLHPIEEVHIHAATDRFGPENRPPSISHSAEEFLHTSQPGHIEPSVDNSDTFPKATAIAKARGKRSLLNDQQRLQLDQSIWSHSFEPPATQGSIALQKGLIEGADPNPDFAVPHGCFDSNHGLAWRAAYCCNVPCLRLALTYGASPDIAAYEKEKSRYITPLFLSAEALEYEAVQLLLLSNANTVSNGRNLLEVVCSSPTKGKEAQQLRIVELIVGEHDNFGHQLDTAVDMAVGFCTSTVTKYLIRKGAAPTSLLDAIYRQPWEVRLNRVDGPLRHANQSCLEICRAKSKPGNGYPIPDLHYAYEPPLKCVPPESWIHMAIWYYLSFKNFNSWLAYGVTLANRQQDLLAMRRFLEAGASVLDTDSLIYQVLKLFYGTVMTIGGSDDVIAVLQVLAERGVLFDTSKVRDWGEWPYFWQSRPGRFSSGDAVRRFRCSFLEFQEVCENAARYLTFESAMEIRTFLKETDRVKVQVLKMAFAEKVEEHKSKSRLSAILGPFSSSTDSRKHVINGYPWYGNQTDEAEATAPYTRAYG</sequence>
<organism evidence="1 2">
    <name type="scientific">Microthyrium microscopicum</name>
    <dbReference type="NCBI Taxonomy" id="703497"/>
    <lineage>
        <taxon>Eukaryota</taxon>
        <taxon>Fungi</taxon>
        <taxon>Dikarya</taxon>
        <taxon>Ascomycota</taxon>
        <taxon>Pezizomycotina</taxon>
        <taxon>Dothideomycetes</taxon>
        <taxon>Dothideomycetes incertae sedis</taxon>
        <taxon>Microthyriales</taxon>
        <taxon>Microthyriaceae</taxon>
        <taxon>Microthyrium</taxon>
    </lineage>
</organism>
<reference evidence="1" key="1">
    <citation type="journal article" date="2020" name="Stud. Mycol.">
        <title>101 Dothideomycetes genomes: a test case for predicting lifestyles and emergence of pathogens.</title>
        <authorList>
            <person name="Haridas S."/>
            <person name="Albert R."/>
            <person name="Binder M."/>
            <person name="Bloem J."/>
            <person name="Labutti K."/>
            <person name="Salamov A."/>
            <person name="Andreopoulos B."/>
            <person name="Baker S."/>
            <person name="Barry K."/>
            <person name="Bills G."/>
            <person name="Bluhm B."/>
            <person name="Cannon C."/>
            <person name="Castanera R."/>
            <person name="Culley D."/>
            <person name="Daum C."/>
            <person name="Ezra D."/>
            <person name="Gonzalez J."/>
            <person name="Henrissat B."/>
            <person name="Kuo A."/>
            <person name="Liang C."/>
            <person name="Lipzen A."/>
            <person name="Lutzoni F."/>
            <person name="Magnuson J."/>
            <person name="Mondo S."/>
            <person name="Nolan M."/>
            <person name="Ohm R."/>
            <person name="Pangilinan J."/>
            <person name="Park H.-J."/>
            <person name="Ramirez L."/>
            <person name="Alfaro M."/>
            <person name="Sun H."/>
            <person name="Tritt A."/>
            <person name="Yoshinaga Y."/>
            <person name="Zwiers L.-H."/>
            <person name="Turgeon B."/>
            <person name="Goodwin S."/>
            <person name="Spatafora J."/>
            <person name="Crous P."/>
            <person name="Grigoriev I."/>
        </authorList>
    </citation>
    <scope>NUCLEOTIDE SEQUENCE</scope>
    <source>
        <strain evidence="1">CBS 115976</strain>
    </source>
</reference>
<protein>
    <recommendedName>
        <fullName evidence="3">Ankyrin</fullName>
    </recommendedName>
</protein>
<dbReference type="InterPro" id="IPR036770">
    <property type="entry name" value="Ankyrin_rpt-contain_sf"/>
</dbReference>
<proteinExistence type="predicted"/>
<evidence type="ECO:0000313" key="1">
    <source>
        <dbReference type="EMBL" id="KAF2669915.1"/>
    </source>
</evidence>
<dbReference type="Gene3D" id="1.25.40.20">
    <property type="entry name" value="Ankyrin repeat-containing domain"/>
    <property type="match status" value="1"/>
</dbReference>
<accession>A0A6A6UCD9</accession>
<name>A0A6A6UCD9_9PEZI</name>
<dbReference type="Proteomes" id="UP000799302">
    <property type="component" value="Unassembled WGS sequence"/>
</dbReference>